<name>S5Z9P8_9CREN</name>
<gene>
    <name evidence="1" type="ORF">N186_08565</name>
</gene>
<sequence length="32" mass="3889">MIFAIDILGRDFLLETLKGYPFEFPFFEHYFA</sequence>
<evidence type="ECO:0000313" key="2">
    <source>
        <dbReference type="Proteomes" id="UP000015543"/>
    </source>
</evidence>
<reference evidence="1 2" key="1">
    <citation type="journal article" date="2013" name="Genome Announc.">
        <title>Complete Genomic Sequence of 'Thermofilum adornatus' Strain 1910bT, a Hyperthermophilic Anaerobic Organotrophic Crenarchaeon.</title>
        <authorList>
            <person name="Dominova I.N."/>
            <person name="Kublanov I.V."/>
            <person name="Podosokorskaya O.A."/>
            <person name="Derbikova K.S."/>
            <person name="Patrushev M.V."/>
            <person name="Toshchakov S.V."/>
        </authorList>
    </citation>
    <scope>NUCLEOTIDE SEQUENCE [LARGE SCALE GENOMIC DNA]</scope>
    <source>
        <strain evidence="2">1910b</strain>
    </source>
</reference>
<dbReference type="HOGENOM" id="CLU_3387538_0_0_2"/>
<dbReference type="EMBL" id="CP006646">
    <property type="protein sequence ID" value="AGT36050.1"/>
    <property type="molecule type" value="Genomic_DNA"/>
</dbReference>
<dbReference type="Proteomes" id="UP000015543">
    <property type="component" value="Chromosome"/>
</dbReference>
<evidence type="ECO:0000313" key="1">
    <source>
        <dbReference type="EMBL" id="AGT36050.1"/>
    </source>
</evidence>
<accession>S5Z9P8</accession>
<dbReference type="AlphaFoldDB" id="S5Z9P8"/>
<protein>
    <submittedName>
        <fullName evidence="1">Uncharacterized protein</fullName>
    </submittedName>
</protein>
<proteinExistence type="predicted"/>
<dbReference type="KEGG" id="thb:N186_08565"/>
<keyword evidence="2" id="KW-1185">Reference proteome</keyword>
<organism evidence="1 2">
    <name type="scientific">Thermofilum adornatum</name>
    <dbReference type="NCBI Taxonomy" id="1365176"/>
    <lineage>
        <taxon>Archaea</taxon>
        <taxon>Thermoproteota</taxon>
        <taxon>Thermoprotei</taxon>
        <taxon>Thermofilales</taxon>
        <taxon>Thermofilaceae</taxon>
        <taxon>Thermofilum</taxon>
    </lineage>
</organism>